<comment type="subcellular location">
    <subcellularLocation>
        <location evidence="1">Membrane</location>
        <topology evidence="1">Single-pass membrane protein</topology>
    </subcellularLocation>
</comment>
<feature type="domain" description="Menorin-like" evidence="7">
    <location>
        <begin position="4"/>
        <end position="117"/>
    </location>
</feature>
<evidence type="ECO:0000256" key="2">
    <source>
        <dbReference type="ARBA" id="ARBA00022692"/>
    </source>
</evidence>
<proteinExistence type="inferred from homology"/>
<evidence type="ECO:0000256" key="6">
    <source>
        <dbReference type="ARBA" id="ARBA00044953"/>
    </source>
</evidence>
<accession>L5LCU1</accession>
<evidence type="ECO:0000259" key="7">
    <source>
        <dbReference type="Pfam" id="PF10223"/>
    </source>
</evidence>
<protein>
    <recommendedName>
        <fullName evidence="5">Protein FAM151A</fullName>
    </recommendedName>
</protein>
<evidence type="ECO:0000256" key="5">
    <source>
        <dbReference type="ARBA" id="ARBA00044104"/>
    </source>
</evidence>
<keyword evidence="9" id="KW-1185">Reference proteome</keyword>
<dbReference type="Proteomes" id="UP000010556">
    <property type="component" value="Unassembled WGS sequence"/>
</dbReference>
<name>L5LCU1_MYODS</name>
<dbReference type="AlphaFoldDB" id="L5LCU1"/>
<comment type="similarity">
    <text evidence="6">Belongs to the menorin family.</text>
</comment>
<evidence type="ECO:0000256" key="4">
    <source>
        <dbReference type="ARBA" id="ARBA00023136"/>
    </source>
</evidence>
<dbReference type="InterPro" id="IPR019356">
    <property type="entry name" value="Menorin_dom"/>
</dbReference>
<evidence type="ECO:0000313" key="9">
    <source>
        <dbReference type="Proteomes" id="UP000010556"/>
    </source>
</evidence>
<keyword evidence="2" id="KW-0812">Transmembrane</keyword>
<evidence type="ECO:0000256" key="3">
    <source>
        <dbReference type="ARBA" id="ARBA00022989"/>
    </source>
</evidence>
<evidence type="ECO:0000313" key="8">
    <source>
        <dbReference type="EMBL" id="ELK24154.1"/>
    </source>
</evidence>
<gene>
    <name evidence="8" type="ORF">MDA_GLEAN10003024</name>
</gene>
<dbReference type="GO" id="GO:0005615">
    <property type="term" value="C:extracellular space"/>
    <property type="evidence" value="ECO:0007669"/>
    <property type="project" value="TreeGrafter"/>
</dbReference>
<dbReference type="Pfam" id="PF10223">
    <property type="entry name" value="Menorin_N"/>
    <property type="match status" value="1"/>
</dbReference>
<sequence length="126" mass="13769">MPGKELLTTVAEVFPHVTVALGWPEEVLGNGYKDQLLTDMLELSKGLWQRVSFQLQSGPLGQSTAGVVARLLAASPRAPVTVQHSPWAGSYTSVRKGLLAARAVDKTQVYYMLPKSYQEDLLADKK</sequence>
<dbReference type="PANTHER" id="PTHR21184:SF4">
    <property type="entry name" value="PROTEIN FAM151A"/>
    <property type="match status" value="1"/>
</dbReference>
<keyword evidence="4" id="KW-0472">Membrane</keyword>
<keyword evidence="3" id="KW-1133">Transmembrane helix</keyword>
<evidence type="ECO:0000256" key="1">
    <source>
        <dbReference type="ARBA" id="ARBA00004167"/>
    </source>
</evidence>
<reference evidence="9" key="1">
    <citation type="journal article" date="2013" name="Science">
        <title>Comparative analysis of bat genomes provides insight into the evolution of flight and immunity.</title>
        <authorList>
            <person name="Zhang G."/>
            <person name="Cowled C."/>
            <person name="Shi Z."/>
            <person name="Huang Z."/>
            <person name="Bishop-Lilly K.A."/>
            <person name="Fang X."/>
            <person name="Wynne J.W."/>
            <person name="Xiong Z."/>
            <person name="Baker M.L."/>
            <person name="Zhao W."/>
            <person name="Tachedjian M."/>
            <person name="Zhu Y."/>
            <person name="Zhou P."/>
            <person name="Jiang X."/>
            <person name="Ng J."/>
            <person name="Yang L."/>
            <person name="Wu L."/>
            <person name="Xiao J."/>
            <person name="Feng Y."/>
            <person name="Chen Y."/>
            <person name="Sun X."/>
            <person name="Zhang Y."/>
            <person name="Marsh G.A."/>
            <person name="Crameri G."/>
            <person name="Broder C.C."/>
            <person name="Frey K.G."/>
            <person name="Wang L.F."/>
            <person name="Wang J."/>
        </authorList>
    </citation>
    <scope>NUCLEOTIDE SEQUENCE [LARGE SCALE GENOMIC DNA]</scope>
</reference>
<dbReference type="EMBL" id="KB112981">
    <property type="protein sequence ID" value="ELK24154.1"/>
    <property type="molecule type" value="Genomic_DNA"/>
</dbReference>
<dbReference type="GO" id="GO:0016020">
    <property type="term" value="C:membrane"/>
    <property type="evidence" value="ECO:0007669"/>
    <property type="project" value="UniProtKB-SubCell"/>
</dbReference>
<dbReference type="PANTHER" id="PTHR21184">
    <property type="entry name" value="MENORIN (DENDRITIC BRANCHING PROTEIN)"/>
    <property type="match status" value="1"/>
</dbReference>
<organism evidence="8 9">
    <name type="scientific">Myotis davidii</name>
    <name type="common">David's myotis</name>
    <dbReference type="NCBI Taxonomy" id="225400"/>
    <lineage>
        <taxon>Eukaryota</taxon>
        <taxon>Metazoa</taxon>
        <taxon>Chordata</taxon>
        <taxon>Craniata</taxon>
        <taxon>Vertebrata</taxon>
        <taxon>Euteleostomi</taxon>
        <taxon>Mammalia</taxon>
        <taxon>Eutheria</taxon>
        <taxon>Laurasiatheria</taxon>
        <taxon>Chiroptera</taxon>
        <taxon>Yangochiroptera</taxon>
        <taxon>Vespertilionidae</taxon>
        <taxon>Myotis</taxon>
    </lineage>
</organism>